<protein>
    <submittedName>
        <fullName evidence="1">Uncharacterized protein</fullName>
    </submittedName>
</protein>
<organism evidence="1">
    <name type="scientific">marine sediment metagenome</name>
    <dbReference type="NCBI Taxonomy" id="412755"/>
    <lineage>
        <taxon>unclassified sequences</taxon>
        <taxon>metagenomes</taxon>
        <taxon>ecological metagenomes</taxon>
    </lineage>
</organism>
<sequence length="36" mass="4143">TFCHSASAGITGTDKQDGFNHFIKTPYIRISYFVYR</sequence>
<proteinExistence type="predicted"/>
<evidence type="ECO:0000313" key="1">
    <source>
        <dbReference type="EMBL" id="GAH73307.1"/>
    </source>
</evidence>
<accession>X1HV04</accession>
<reference evidence="1" key="1">
    <citation type="journal article" date="2014" name="Front. Microbiol.">
        <title>High frequency of phylogenetically diverse reductive dehalogenase-homologous genes in deep subseafloor sedimentary metagenomes.</title>
        <authorList>
            <person name="Kawai M."/>
            <person name="Futagami T."/>
            <person name="Toyoda A."/>
            <person name="Takaki Y."/>
            <person name="Nishi S."/>
            <person name="Hori S."/>
            <person name="Arai W."/>
            <person name="Tsubouchi T."/>
            <person name="Morono Y."/>
            <person name="Uchiyama I."/>
            <person name="Ito T."/>
            <person name="Fujiyama A."/>
            <person name="Inagaki F."/>
            <person name="Takami H."/>
        </authorList>
    </citation>
    <scope>NUCLEOTIDE SEQUENCE</scope>
    <source>
        <strain evidence="1">Expedition CK06-06</strain>
    </source>
</reference>
<dbReference type="EMBL" id="BARU01029986">
    <property type="protein sequence ID" value="GAH73307.1"/>
    <property type="molecule type" value="Genomic_DNA"/>
</dbReference>
<name>X1HV04_9ZZZZ</name>
<gene>
    <name evidence="1" type="ORF">S03H2_47635</name>
</gene>
<feature type="non-terminal residue" evidence="1">
    <location>
        <position position="1"/>
    </location>
</feature>
<dbReference type="AlphaFoldDB" id="X1HV04"/>
<comment type="caution">
    <text evidence="1">The sequence shown here is derived from an EMBL/GenBank/DDBJ whole genome shotgun (WGS) entry which is preliminary data.</text>
</comment>